<keyword evidence="3" id="KW-1133">Transmembrane helix</keyword>
<dbReference type="OMA" id="REWIIDH"/>
<dbReference type="EMBL" id="GL377594">
    <property type="protein sequence ID" value="EFJ22827.1"/>
    <property type="molecule type" value="Genomic_DNA"/>
</dbReference>
<sequence length="100" mass="10875">MSRGEESISSGSGGSTVSRVSSWVRENKLKTIGTFWGTTLGSSILWNLSKPHEKLSLKLLHARVHAQGVTLMALAGAGFLEYLDRREKNNLKLAAAAQKH</sequence>
<protein>
    <recommendedName>
        <fullName evidence="5">HIG1 domain-containing protein</fullName>
    </recommendedName>
</protein>
<dbReference type="GO" id="GO:0098803">
    <property type="term" value="C:respiratory chain complex"/>
    <property type="evidence" value="ECO:0000318"/>
    <property type="project" value="GO_Central"/>
</dbReference>
<dbReference type="InterPro" id="IPR007667">
    <property type="entry name" value="Hypoxia_induced_domain"/>
</dbReference>
<evidence type="ECO:0000256" key="3">
    <source>
        <dbReference type="ARBA" id="ARBA00022989"/>
    </source>
</evidence>
<feature type="domain" description="HIG1" evidence="5">
    <location>
        <begin position="1"/>
        <end position="92"/>
    </location>
</feature>
<keyword evidence="2" id="KW-0812">Transmembrane</keyword>
<accession>D8RY22</accession>
<dbReference type="GO" id="GO:0005739">
    <property type="term" value="C:mitochondrion"/>
    <property type="evidence" value="ECO:0007669"/>
    <property type="project" value="UniProtKB-SubCell"/>
</dbReference>
<evidence type="ECO:0000256" key="4">
    <source>
        <dbReference type="ARBA" id="ARBA00023136"/>
    </source>
</evidence>
<dbReference type="FunCoup" id="D8RY22">
    <property type="interactions" value="972"/>
</dbReference>
<evidence type="ECO:0000259" key="5">
    <source>
        <dbReference type="PROSITE" id="PS51503"/>
    </source>
</evidence>
<gene>
    <name evidence="6" type="ORF">SELMODRAFT_416092</name>
</gene>
<dbReference type="PANTHER" id="PTHR28018">
    <property type="entry name" value="RESPIRATORY SUPERCOMPLEX FACTOR 2, MITOCHONDRIAL"/>
    <property type="match status" value="1"/>
</dbReference>
<dbReference type="AlphaFoldDB" id="D8RY22"/>
<dbReference type="KEGG" id="smo:SELMODRAFT_416092"/>
<dbReference type="PROSITE" id="PS51503">
    <property type="entry name" value="HIG1"/>
    <property type="match status" value="1"/>
</dbReference>
<proteinExistence type="predicted"/>
<dbReference type="Gramene" id="EFJ22827">
    <property type="protein sequence ID" value="EFJ22827"/>
    <property type="gene ID" value="SELMODRAFT_416092"/>
</dbReference>
<evidence type="ECO:0000313" key="6">
    <source>
        <dbReference type="EMBL" id="EFJ22827.1"/>
    </source>
</evidence>
<organism evidence="7">
    <name type="scientific">Selaginella moellendorffii</name>
    <name type="common">Spikemoss</name>
    <dbReference type="NCBI Taxonomy" id="88036"/>
    <lineage>
        <taxon>Eukaryota</taxon>
        <taxon>Viridiplantae</taxon>
        <taxon>Streptophyta</taxon>
        <taxon>Embryophyta</taxon>
        <taxon>Tracheophyta</taxon>
        <taxon>Lycopodiopsida</taxon>
        <taxon>Selaginellales</taxon>
        <taxon>Selaginellaceae</taxon>
        <taxon>Selaginella</taxon>
    </lineage>
</organism>
<dbReference type="PANTHER" id="PTHR28018:SF3">
    <property type="entry name" value="RESPIRATORY SUPERCOMPLEX FACTOR 2, MITOCHONDRIAL"/>
    <property type="match status" value="1"/>
</dbReference>
<evidence type="ECO:0000256" key="2">
    <source>
        <dbReference type="ARBA" id="ARBA00022692"/>
    </source>
</evidence>
<dbReference type="Pfam" id="PF04588">
    <property type="entry name" value="HIG_1_N"/>
    <property type="match status" value="1"/>
</dbReference>
<dbReference type="InterPro" id="IPR040153">
    <property type="entry name" value="Rcf2"/>
</dbReference>
<dbReference type="GO" id="GO:0033617">
    <property type="term" value="P:mitochondrial respiratory chain complex IV assembly"/>
    <property type="evidence" value="ECO:0000318"/>
    <property type="project" value="GO_Central"/>
</dbReference>
<dbReference type="HOGENOM" id="CLU_162311_0_0_1"/>
<comment type="subcellular location">
    <subcellularLocation>
        <location evidence="1">Mitochondrion</location>
    </subcellularLocation>
</comment>
<evidence type="ECO:0000256" key="1">
    <source>
        <dbReference type="ARBA" id="ARBA00004173"/>
    </source>
</evidence>
<dbReference type="Proteomes" id="UP000001514">
    <property type="component" value="Unassembled WGS sequence"/>
</dbReference>
<keyword evidence="7" id="KW-1185">Reference proteome</keyword>
<keyword evidence="4" id="KW-0472">Membrane</keyword>
<evidence type="ECO:0000313" key="7">
    <source>
        <dbReference type="Proteomes" id="UP000001514"/>
    </source>
</evidence>
<dbReference type="OrthoDB" id="1915122at2759"/>
<reference evidence="6 7" key="1">
    <citation type="journal article" date="2011" name="Science">
        <title>The Selaginella genome identifies genetic changes associated with the evolution of vascular plants.</title>
        <authorList>
            <person name="Banks J.A."/>
            <person name="Nishiyama T."/>
            <person name="Hasebe M."/>
            <person name="Bowman J.L."/>
            <person name="Gribskov M."/>
            <person name="dePamphilis C."/>
            <person name="Albert V.A."/>
            <person name="Aono N."/>
            <person name="Aoyama T."/>
            <person name="Ambrose B.A."/>
            <person name="Ashton N.W."/>
            <person name="Axtell M.J."/>
            <person name="Barker E."/>
            <person name="Barker M.S."/>
            <person name="Bennetzen J.L."/>
            <person name="Bonawitz N.D."/>
            <person name="Chapple C."/>
            <person name="Cheng C."/>
            <person name="Correa L.G."/>
            <person name="Dacre M."/>
            <person name="DeBarry J."/>
            <person name="Dreyer I."/>
            <person name="Elias M."/>
            <person name="Engstrom E.M."/>
            <person name="Estelle M."/>
            <person name="Feng L."/>
            <person name="Finet C."/>
            <person name="Floyd S.K."/>
            <person name="Frommer W.B."/>
            <person name="Fujita T."/>
            <person name="Gramzow L."/>
            <person name="Gutensohn M."/>
            <person name="Harholt J."/>
            <person name="Hattori M."/>
            <person name="Heyl A."/>
            <person name="Hirai T."/>
            <person name="Hiwatashi Y."/>
            <person name="Ishikawa M."/>
            <person name="Iwata M."/>
            <person name="Karol K.G."/>
            <person name="Koehler B."/>
            <person name="Kolukisaoglu U."/>
            <person name="Kubo M."/>
            <person name="Kurata T."/>
            <person name="Lalonde S."/>
            <person name="Li K."/>
            <person name="Li Y."/>
            <person name="Litt A."/>
            <person name="Lyons E."/>
            <person name="Manning G."/>
            <person name="Maruyama T."/>
            <person name="Michael T.P."/>
            <person name="Mikami K."/>
            <person name="Miyazaki S."/>
            <person name="Morinaga S."/>
            <person name="Murata T."/>
            <person name="Mueller-Roeber B."/>
            <person name="Nelson D.R."/>
            <person name="Obara M."/>
            <person name="Oguri Y."/>
            <person name="Olmstead R.G."/>
            <person name="Onodera N."/>
            <person name="Petersen B.L."/>
            <person name="Pils B."/>
            <person name="Prigge M."/>
            <person name="Rensing S.A."/>
            <person name="Riano-Pachon D.M."/>
            <person name="Roberts A.W."/>
            <person name="Sato Y."/>
            <person name="Scheller H.V."/>
            <person name="Schulz B."/>
            <person name="Schulz C."/>
            <person name="Shakirov E.V."/>
            <person name="Shibagaki N."/>
            <person name="Shinohara N."/>
            <person name="Shippen D.E."/>
            <person name="Soerensen I."/>
            <person name="Sotooka R."/>
            <person name="Sugimoto N."/>
            <person name="Sugita M."/>
            <person name="Sumikawa N."/>
            <person name="Tanurdzic M."/>
            <person name="Theissen G."/>
            <person name="Ulvskov P."/>
            <person name="Wakazuki S."/>
            <person name="Weng J.K."/>
            <person name="Willats W.W."/>
            <person name="Wipf D."/>
            <person name="Wolf P.G."/>
            <person name="Yang L."/>
            <person name="Zimmer A.D."/>
            <person name="Zhu Q."/>
            <person name="Mitros T."/>
            <person name="Hellsten U."/>
            <person name="Loque D."/>
            <person name="Otillar R."/>
            <person name="Salamov A."/>
            <person name="Schmutz J."/>
            <person name="Shapiro H."/>
            <person name="Lindquist E."/>
            <person name="Lucas S."/>
            <person name="Rokhsar D."/>
            <person name="Grigoriev I.V."/>
        </authorList>
    </citation>
    <scope>NUCLEOTIDE SEQUENCE [LARGE SCALE GENOMIC DNA]</scope>
</reference>
<dbReference type="InParanoid" id="D8RY22"/>
<dbReference type="eggNOG" id="ENOG502S46H">
    <property type="taxonomic scope" value="Eukaryota"/>
</dbReference>
<name>D8RY22_SELML</name>